<protein>
    <submittedName>
        <fullName evidence="3">Expansin module family protein</fullName>
    </submittedName>
</protein>
<evidence type="ECO:0000313" key="4">
    <source>
        <dbReference type="Proteomes" id="UP000078397"/>
    </source>
</evidence>
<dbReference type="InterPro" id="IPR051477">
    <property type="entry name" value="Expansin_CellWall"/>
</dbReference>
<keyword evidence="1 2" id="KW-0732">Signal</keyword>
<keyword evidence="4" id="KW-1185">Reference proteome</keyword>
<dbReference type="SUPFAM" id="SSF50685">
    <property type="entry name" value="Barwin-like endoglucanases"/>
    <property type="match status" value="1"/>
</dbReference>
<accession>A0A179F529</accession>
<dbReference type="PANTHER" id="PTHR31836">
    <property type="match status" value="1"/>
</dbReference>
<evidence type="ECO:0000256" key="1">
    <source>
        <dbReference type="ARBA" id="ARBA00022729"/>
    </source>
</evidence>
<reference evidence="3 4" key="1">
    <citation type="journal article" date="2016" name="PLoS Pathog.">
        <title>Biosynthesis of antibiotic leucinostatins in bio-control fungus Purpureocillium lilacinum and their inhibition on phytophthora revealed by genome mining.</title>
        <authorList>
            <person name="Wang G."/>
            <person name="Liu Z."/>
            <person name="Lin R."/>
            <person name="Li E."/>
            <person name="Mao Z."/>
            <person name="Ling J."/>
            <person name="Yang Y."/>
            <person name="Yin W.B."/>
            <person name="Xie B."/>
        </authorList>
    </citation>
    <scope>NUCLEOTIDE SEQUENCE [LARGE SCALE GENOMIC DNA]</scope>
    <source>
        <strain evidence="3">170</strain>
    </source>
</reference>
<organism evidence="3 4">
    <name type="scientific">Pochonia chlamydosporia 170</name>
    <dbReference type="NCBI Taxonomy" id="1380566"/>
    <lineage>
        <taxon>Eukaryota</taxon>
        <taxon>Fungi</taxon>
        <taxon>Dikarya</taxon>
        <taxon>Ascomycota</taxon>
        <taxon>Pezizomycotina</taxon>
        <taxon>Sordariomycetes</taxon>
        <taxon>Hypocreomycetidae</taxon>
        <taxon>Hypocreales</taxon>
        <taxon>Clavicipitaceae</taxon>
        <taxon>Pochonia</taxon>
    </lineage>
</organism>
<dbReference type="KEGG" id="pchm:VFPPC_06666"/>
<sequence>MLTIAKALAAVMALTLTANAAPTPETENMNELDARDNGDFTWYHTGLGACGWTNHNGELVAAVGHALYDRTRPCGRRIRAHHRGKSIVVTVVDRCEGCKDNDVDFTPEGFKRLVGSLGPGRVRGTWEFI</sequence>
<dbReference type="RefSeq" id="XP_018138412.1">
    <property type="nucleotide sequence ID" value="XM_018285660.1"/>
</dbReference>
<proteinExistence type="predicted"/>
<evidence type="ECO:0000313" key="3">
    <source>
        <dbReference type="EMBL" id="OAQ60534.1"/>
    </source>
</evidence>
<evidence type="ECO:0000256" key="2">
    <source>
        <dbReference type="SAM" id="SignalP"/>
    </source>
</evidence>
<gene>
    <name evidence="3" type="ORF">VFPPC_06666</name>
</gene>
<dbReference type="OrthoDB" id="406505at2759"/>
<dbReference type="Gene3D" id="2.40.40.10">
    <property type="entry name" value="RlpA-like domain"/>
    <property type="match status" value="1"/>
</dbReference>
<dbReference type="EMBL" id="LSBJ02000008">
    <property type="protein sequence ID" value="OAQ60534.1"/>
    <property type="molecule type" value="Genomic_DNA"/>
</dbReference>
<name>A0A179F529_METCM</name>
<dbReference type="STRING" id="1380566.A0A179F529"/>
<dbReference type="AlphaFoldDB" id="A0A179F529"/>
<feature type="chain" id="PRO_5008101253" evidence="2">
    <location>
        <begin position="21"/>
        <end position="129"/>
    </location>
</feature>
<dbReference type="PANTHER" id="PTHR31836:SF28">
    <property type="entry name" value="SRCR DOMAIN-CONTAINING PROTEIN-RELATED"/>
    <property type="match status" value="1"/>
</dbReference>
<dbReference type="CDD" id="cd22191">
    <property type="entry name" value="DPBB_RlpA_EXP_N-like"/>
    <property type="match status" value="1"/>
</dbReference>
<comment type="caution">
    <text evidence="3">The sequence shown here is derived from an EMBL/GenBank/DDBJ whole genome shotgun (WGS) entry which is preliminary data.</text>
</comment>
<dbReference type="InterPro" id="IPR036908">
    <property type="entry name" value="RlpA-like_sf"/>
</dbReference>
<dbReference type="GeneID" id="28849654"/>
<dbReference type="Proteomes" id="UP000078397">
    <property type="component" value="Unassembled WGS sequence"/>
</dbReference>
<feature type="signal peptide" evidence="2">
    <location>
        <begin position="1"/>
        <end position="20"/>
    </location>
</feature>